<dbReference type="OrthoDB" id="291007at2759"/>
<dbReference type="GeneID" id="8441189"/>
<gene>
    <name evidence="3" type="ORF">UREG_04875</name>
</gene>
<dbReference type="InParanoid" id="C4JUS2"/>
<reference evidence="4" key="1">
    <citation type="journal article" date="2009" name="Genome Res.">
        <title>Comparative genomic analyses of the human fungal pathogens Coccidioides and their relatives.</title>
        <authorList>
            <person name="Sharpton T.J."/>
            <person name="Stajich J.E."/>
            <person name="Rounsley S.D."/>
            <person name="Gardner M.J."/>
            <person name="Wortman J.R."/>
            <person name="Jordar V.S."/>
            <person name="Maiti R."/>
            <person name="Kodira C.D."/>
            <person name="Neafsey D.E."/>
            <person name="Zeng Q."/>
            <person name="Hung C.-Y."/>
            <person name="McMahan C."/>
            <person name="Muszewska A."/>
            <person name="Grynberg M."/>
            <person name="Mandel M.A."/>
            <person name="Kellner E.M."/>
            <person name="Barker B.M."/>
            <person name="Galgiani J.N."/>
            <person name="Orbach M.J."/>
            <person name="Kirkland T.N."/>
            <person name="Cole G.T."/>
            <person name="Henn M.R."/>
            <person name="Birren B.W."/>
            <person name="Taylor J.W."/>
        </authorList>
    </citation>
    <scope>NUCLEOTIDE SEQUENCE [LARGE SCALE GENOMIC DNA]</scope>
    <source>
        <strain evidence="4">UAMH 1704</strain>
    </source>
</reference>
<keyword evidence="1" id="KW-0472">Membrane</keyword>
<evidence type="ECO:0000259" key="2">
    <source>
        <dbReference type="Pfam" id="PF01400"/>
    </source>
</evidence>
<dbReference type="KEGG" id="ure:UREG_04875"/>
<dbReference type="HOGENOM" id="CLU_043165_0_0_1"/>
<organism evidence="3 4">
    <name type="scientific">Uncinocarpus reesii (strain UAMH 1704)</name>
    <dbReference type="NCBI Taxonomy" id="336963"/>
    <lineage>
        <taxon>Eukaryota</taxon>
        <taxon>Fungi</taxon>
        <taxon>Dikarya</taxon>
        <taxon>Ascomycota</taxon>
        <taxon>Pezizomycotina</taxon>
        <taxon>Eurotiomycetes</taxon>
        <taxon>Eurotiomycetidae</taxon>
        <taxon>Onygenales</taxon>
        <taxon>Onygenaceae</taxon>
        <taxon>Uncinocarpus</taxon>
    </lineage>
</organism>
<name>C4JUS2_UNCRE</name>
<keyword evidence="4" id="KW-1185">Reference proteome</keyword>
<dbReference type="VEuPathDB" id="FungiDB:UREG_04875"/>
<sequence>MLLLGHRRKTEAATIQKQSPSHLFYYIDTRNGILSDGASSHWVVKSQRMRSGSKILYLFIYILAEILCVCEAASASINEPAEIMPRAGSWTRRRWRNGLMKYCFDVQNPAKRKELEEIFDDGWAVWAEHQGFPLRRQKLANCPDTVGERKDTLVVKLTDSSPTTTVGNNGEAEMKFNVDFKGADKNIVHTMVHELGHAFGLIHEHQKPGAEKHITFKCENLADYDTIKKKYPGSINSLCRNLNGAVSAEFTASNFIPYNGDYRSGVVLEHGANIDAADYIDWRSIMIYGSDFGAKRGLMGLKKKVITKTDGSEIKPNGDPSARDVAFLIWWYSQPDEDDMDLPFLTGGG</sequence>
<dbReference type="Proteomes" id="UP000002058">
    <property type="component" value="Unassembled WGS sequence"/>
</dbReference>
<dbReference type="GO" id="GO:0004222">
    <property type="term" value="F:metalloendopeptidase activity"/>
    <property type="evidence" value="ECO:0007669"/>
    <property type="project" value="InterPro"/>
</dbReference>
<feature type="domain" description="Peptidase M12A" evidence="2">
    <location>
        <begin position="163"/>
        <end position="222"/>
    </location>
</feature>
<evidence type="ECO:0000313" key="4">
    <source>
        <dbReference type="Proteomes" id="UP000002058"/>
    </source>
</evidence>
<dbReference type="AlphaFoldDB" id="C4JUS2"/>
<dbReference type="eggNOG" id="ENOG502S2ST">
    <property type="taxonomic scope" value="Eukaryota"/>
</dbReference>
<keyword evidence="1" id="KW-1133">Transmembrane helix</keyword>
<dbReference type="Gene3D" id="3.40.390.10">
    <property type="entry name" value="Collagenase (Catalytic Domain)"/>
    <property type="match status" value="1"/>
</dbReference>
<dbReference type="InterPro" id="IPR024079">
    <property type="entry name" value="MetalloPept_cat_dom_sf"/>
</dbReference>
<protein>
    <recommendedName>
        <fullName evidence="2">Peptidase M12A domain-containing protein</fullName>
    </recommendedName>
</protein>
<dbReference type="GO" id="GO:0006508">
    <property type="term" value="P:proteolysis"/>
    <property type="evidence" value="ECO:0007669"/>
    <property type="project" value="InterPro"/>
</dbReference>
<dbReference type="RefSeq" id="XP_002584186.1">
    <property type="nucleotide sequence ID" value="XM_002584140.1"/>
</dbReference>
<feature type="transmembrane region" description="Helical" evidence="1">
    <location>
        <begin position="55"/>
        <end position="77"/>
    </location>
</feature>
<keyword evidence="1" id="KW-0812">Transmembrane</keyword>
<dbReference type="InterPro" id="IPR001506">
    <property type="entry name" value="Peptidase_M12A"/>
</dbReference>
<dbReference type="Pfam" id="PF01400">
    <property type="entry name" value="Astacin"/>
    <property type="match status" value="1"/>
</dbReference>
<evidence type="ECO:0000256" key="1">
    <source>
        <dbReference type="SAM" id="Phobius"/>
    </source>
</evidence>
<evidence type="ECO:0000313" key="3">
    <source>
        <dbReference type="EMBL" id="EEP80033.1"/>
    </source>
</evidence>
<accession>C4JUS2</accession>
<proteinExistence type="predicted"/>
<dbReference type="EMBL" id="CH476617">
    <property type="protein sequence ID" value="EEP80033.1"/>
    <property type="molecule type" value="Genomic_DNA"/>
</dbReference>
<dbReference type="SUPFAM" id="SSF55486">
    <property type="entry name" value="Metalloproteases ('zincins'), catalytic domain"/>
    <property type="match status" value="1"/>
</dbReference>